<dbReference type="InterPro" id="IPR002347">
    <property type="entry name" value="SDR_fam"/>
</dbReference>
<accession>A0ABP3YRJ5</accession>
<evidence type="ECO:0000256" key="1">
    <source>
        <dbReference type="ARBA" id="ARBA00023002"/>
    </source>
</evidence>
<dbReference type="PANTHER" id="PTHR43157:SF31">
    <property type="entry name" value="PHOSPHATIDYLINOSITOL-GLYCAN BIOSYNTHESIS CLASS F PROTEIN"/>
    <property type="match status" value="1"/>
</dbReference>
<sequence length="271" mass="29449">MTILVTGATDGLGRYVTTELAKAGHHVLAHGRTPEKLRALHDELGVDTVRADVRELRQVDRLADEVLERLDRLDVLVNNVGIGPGADQSRREESADGIELRFAVNHLAGYHLTRRLLPLLVASAPARVVNVASVGQMPIDFTDPLLERSYNGMDAYRQSKLAQIMTTVDLAEELRGTGVTVNALHPATLMPTSMVAEAWPGVSMSTLEQGGAATLRLILDEGLATTTGRYFDSTTPDPVEPNPQAGDPDARRQLRELSDRLVRSALDHAAR</sequence>
<keyword evidence="5" id="KW-1185">Reference proteome</keyword>
<gene>
    <name evidence="4" type="ORF">GCM10009559_65240</name>
</gene>
<dbReference type="PRINTS" id="PR00081">
    <property type="entry name" value="GDHRDH"/>
</dbReference>
<comment type="caution">
    <text evidence="4">The sequence shown here is derived from an EMBL/GenBank/DDBJ whole genome shotgun (WGS) entry which is preliminary data.</text>
</comment>
<dbReference type="Gene3D" id="3.40.50.720">
    <property type="entry name" value="NAD(P)-binding Rossmann-like Domain"/>
    <property type="match status" value="1"/>
</dbReference>
<dbReference type="Proteomes" id="UP001499967">
    <property type="component" value="Unassembled WGS sequence"/>
</dbReference>
<name>A0ABP3YRJ5_9PSEU</name>
<evidence type="ECO:0000256" key="3">
    <source>
        <dbReference type="SAM" id="MobiDB-lite"/>
    </source>
</evidence>
<dbReference type="Pfam" id="PF00106">
    <property type="entry name" value="adh_short"/>
    <property type="match status" value="1"/>
</dbReference>
<comment type="similarity">
    <text evidence="2">Belongs to the short-chain dehydrogenases/reductases (SDR) family.</text>
</comment>
<keyword evidence="1" id="KW-0560">Oxidoreductase</keyword>
<dbReference type="PANTHER" id="PTHR43157">
    <property type="entry name" value="PHOSPHATIDYLINOSITOL-GLYCAN BIOSYNTHESIS CLASS F PROTEIN-RELATED"/>
    <property type="match status" value="1"/>
</dbReference>
<dbReference type="PRINTS" id="PR00080">
    <property type="entry name" value="SDRFAMILY"/>
</dbReference>
<dbReference type="EMBL" id="BAAAHP010000214">
    <property type="protein sequence ID" value="GAA0899936.1"/>
    <property type="molecule type" value="Genomic_DNA"/>
</dbReference>
<reference evidence="5" key="1">
    <citation type="journal article" date="2019" name="Int. J. Syst. Evol. Microbiol.">
        <title>The Global Catalogue of Microorganisms (GCM) 10K type strain sequencing project: providing services to taxonomists for standard genome sequencing and annotation.</title>
        <authorList>
            <consortium name="The Broad Institute Genomics Platform"/>
            <consortium name="The Broad Institute Genome Sequencing Center for Infectious Disease"/>
            <person name="Wu L."/>
            <person name="Ma J."/>
        </authorList>
    </citation>
    <scope>NUCLEOTIDE SEQUENCE [LARGE SCALE GENOMIC DNA]</scope>
    <source>
        <strain evidence="5">JCM 11117</strain>
    </source>
</reference>
<proteinExistence type="inferred from homology"/>
<organism evidence="4 5">
    <name type="scientific">Pseudonocardia zijingensis</name>
    <dbReference type="NCBI Taxonomy" id="153376"/>
    <lineage>
        <taxon>Bacteria</taxon>
        <taxon>Bacillati</taxon>
        <taxon>Actinomycetota</taxon>
        <taxon>Actinomycetes</taxon>
        <taxon>Pseudonocardiales</taxon>
        <taxon>Pseudonocardiaceae</taxon>
        <taxon>Pseudonocardia</taxon>
    </lineage>
</organism>
<evidence type="ECO:0000256" key="2">
    <source>
        <dbReference type="RuleBase" id="RU000363"/>
    </source>
</evidence>
<dbReference type="SUPFAM" id="SSF51735">
    <property type="entry name" value="NAD(P)-binding Rossmann-fold domains"/>
    <property type="match status" value="1"/>
</dbReference>
<feature type="region of interest" description="Disordered" evidence="3">
    <location>
        <begin position="229"/>
        <end position="251"/>
    </location>
</feature>
<protein>
    <submittedName>
        <fullName evidence="4">SDR family oxidoreductase</fullName>
    </submittedName>
</protein>
<evidence type="ECO:0000313" key="4">
    <source>
        <dbReference type="EMBL" id="GAA0899936.1"/>
    </source>
</evidence>
<dbReference type="RefSeq" id="WP_343945563.1">
    <property type="nucleotide sequence ID" value="NZ_BAAAHP010000214.1"/>
</dbReference>
<dbReference type="InterPro" id="IPR036291">
    <property type="entry name" value="NAD(P)-bd_dom_sf"/>
</dbReference>
<evidence type="ECO:0000313" key="5">
    <source>
        <dbReference type="Proteomes" id="UP001499967"/>
    </source>
</evidence>